<dbReference type="EMBL" id="MU853991">
    <property type="protein sequence ID" value="KAK3934436.1"/>
    <property type="molecule type" value="Genomic_DNA"/>
</dbReference>
<feature type="domain" description="NAD-dependent epimerase/dehydratase" evidence="3">
    <location>
        <begin position="4"/>
        <end position="263"/>
    </location>
</feature>
<dbReference type="GO" id="GO:0016616">
    <property type="term" value="F:oxidoreductase activity, acting on the CH-OH group of donors, NAD or NADP as acceptor"/>
    <property type="evidence" value="ECO:0007669"/>
    <property type="project" value="TreeGrafter"/>
</dbReference>
<dbReference type="InterPro" id="IPR036291">
    <property type="entry name" value="NAD(P)-bd_dom_sf"/>
</dbReference>
<dbReference type="PANTHER" id="PTHR10366">
    <property type="entry name" value="NAD DEPENDENT EPIMERASE/DEHYDRATASE"/>
    <property type="match status" value="1"/>
</dbReference>
<dbReference type="InterPro" id="IPR050425">
    <property type="entry name" value="NAD(P)_dehydrat-like"/>
</dbReference>
<evidence type="ECO:0000259" key="3">
    <source>
        <dbReference type="Pfam" id="PF01370"/>
    </source>
</evidence>
<accession>A0AAN6MX03</accession>
<comment type="similarity">
    <text evidence="2">Belongs to the NAD(P)-dependent epimerase/dehydratase family. Dihydroflavonol-4-reductase subfamily.</text>
</comment>
<evidence type="ECO:0000256" key="1">
    <source>
        <dbReference type="ARBA" id="ARBA00023002"/>
    </source>
</evidence>
<evidence type="ECO:0000256" key="2">
    <source>
        <dbReference type="ARBA" id="ARBA00023445"/>
    </source>
</evidence>
<evidence type="ECO:0000313" key="4">
    <source>
        <dbReference type="EMBL" id="KAK3934436.1"/>
    </source>
</evidence>
<proteinExistence type="inferred from homology"/>
<dbReference type="InterPro" id="IPR001509">
    <property type="entry name" value="Epimerase_deHydtase"/>
</dbReference>
<evidence type="ECO:0000313" key="5">
    <source>
        <dbReference type="Proteomes" id="UP001303473"/>
    </source>
</evidence>
<dbReference type="FunFam" id="3.40.50.720:FF:000191">
    <property type="entry name" value="Methylglyoxal reductase (NADPH-dependent)"/>
    <property type="match status" value="1"/>
</dbReference>
<reference evidence="5" key="1">
    <citation type="journal article" date="2023" name="Mol. Phylogenet. Evol.">
        <title>Genome-scale phylogeny and comparative genomics of the fungal order Sordariales.</title>
        <authorList>
            <person name="Hensen N."/>
            <person name="Bonometti L."/>
            <person name="Westerberg I."/>
            <person name="Brannstrom I.O."/>
            <person name="Guillou S."/>
            <person name="Cros-Aarteil S."/>
            <person name="Calhoun S."/>
            <person name="Haridas S."/>
            <person name="Kuo A."/>
            <person name="Mondo S."/>
            <person name="Pangilinan J."/>
            <person name="Riley R."/>
            <person name="LaButti K."/>
            <person name="Andreopoulos B."/>
            <person name="Lipzen A."/>
            <person name="Chen C."/>
            <person name="Yan M."/>
            <person name="Daum C."/>
            <person name="Ng V."/>
            <person name="Clum A."/>
            <person name="Steindorff A."/>
            <person name="Ohm R.A."/>
            <person name="Martin F."/>
            <person name="Silar P."/>
            <person name="Natvig D.O."/>
            <person name="Lalanne C."/>
            <person name="Gautier V."/>
            <person name="Ament-Velasquez S.L."/>
            <person name="Kruys A."/>
            <person name="Hutchinson M.I."/>
            <person name="Powell A.J."/>
            <person name="Barry K."/>
            <person name="Miller A.N."/>
            <person name="Grigoriev I.V."/>
            <person name="Debuchy R."/>
            <person name="Gladieux P."/>
            <person name="Hiltunen Thoren M."/>
            <person name="Johannesson H."/>
        </authorList>
    </citation>
    <scope>NUCLEOTIDE SEQUENCE [LARGE SCALE GENOMIC DNA]</scope>
    <source>
        <strain evidence="5">CBS 340.73</strain>
    </source>
</reference>
<name>A0AAN6MX03_9PEZI</name>
<keyword evidence="1" id="KW-0560">Oxidoreductase</keyword>
<dbReference type="SUPFAM" id="SSF51735">
    <property type="entry name" value="NAD(P)-binding Rossmann-fold domains"/>
    <property type="match status" value="1"/>
</dbReference>
<gene>
    <name evidence="4" type="ORF">QBC46DRAFT_359014</name>
</gene>
<comment type="caution">
    <text evidence="4">The sequence shown here is derived from an EMBL/GenBank/DDBJ whole genome shotgun (WGS) entry which is preliminary data.</text>
</comment>
<sequence length="342" mass="37304">MTRVLLTGGSGFVASHVLDILLAHGHSVVTTVRSQQKADKIKEAHPQYGKDLLDFAIVEDIAEPDAFAKAVISNPPFEAVIHTASPFHFNVTDVQKQLLDPAIVGTTSILHAIKKSAPTVKKVVITSSFAALLDLSKGNWPEHTYWEADWNPITLEAALKHPHAGYQASKTFAEKAAWDFLENEKPNFTVSTIAPPLVFGPVMKSLSSLSSLNTSNQFIQALIMGHMKGQMPNSPGFLWVDVRDVALAHVKAMEQLSGAADNKRFFVVAGHFNTRQVVDAIRRNFPEYSSALPDASLQGGDFPEGGLFKVDNRRSVEVLGLKYRPLEDSVVDTVRSLKALGA</sequence>
<dbReference type="CDD" id="cd05227">
    <property type="entry name" value="AR_SDR_e"/>
    <property type="match status" value="1"/>
</dbReference>
<dbReference type="Pfam" id="PF01370">
    <property type="entry name" value="Epimerase"/>
    <property type="match status" value="1"/>
</dbReference>
<dbReference type="PANTHER" id="PTHR10366:SF564">
    <property type="entry name" value="STEROL-4-ALPHA-CARBOXYLATE 3-DEHYDROGENASE, DECARBOXYLATING"/>
    <property type="match status" value="1"/>
</dbReference>
<dbReference type="AlphaFoldDB" id="A0AAN6MX03"/>
<dbReference type="Proteomes" id="UP001303473">
    <property type="component" value="Unassembled WGS sequence"/>
</dbReference>
<dbReference type="Gene3D" id="3.40.50.720">
    <property type="entry name" value="NAD(P)-binding Rossmann-like Domain"/>
    <property type="match status" value="1"/>
</dbReference>
<organism evidence="4 5">
    <name type="scientific">Diplogelasinospora grovesii</name>
    <dbReference type="NCBI Taxonomy" id="303347"/>
    <lineage>
        <taxon>Eukaryota</taxon>
        <taxon>Fungi</taxon>
        <taxon>Dikarya</taxon>
        <taxon>Ascomycota</taxon>
        <taxon>Pezizomycotina</taxon>
        <taxon>Sordariomycetes</taxon>
        <taxon>Sordariomycetidae</taxon>
        <taxon>Sordariales</taxon>
        <taxon>Diplogelasinosporaceae</taxon>
        <taxon>Diplogelasinospora</taxon>
    </lineage>
</organism>
<keyword evidence="5" id="KW-1185">Reference proteome</keyword>
<protein>
    <recommendedName>
        <fullName evidence="3">NAD-dependent epimerase/dehydratase domain-containing protein</fullName>
    </recommendedName>
</protein>